<dbReference type="PANTHER" id="PTHR34512">
    <property type="entry name" value="CELL SURFACE PROTEIN"/>
    <property type="match status" value="1"/>
</dbReference>
<dbReference type="Pfam" id="PF13360">
    <property type="entry name" value="PQQ_2"/>
    <property type="match status" value="3"/>
</dbReference>
<dbReference type="OrthoDB" id="3453891at2"/>
<dbReference type="AlphaFoldDB" id="A0A964XKB3"/>
<dbReference type="PROSITE" id="PS51257">
    <property type="entry name" value="PROKAR_LIPOPROTEIN"/>
    <property type="match status" value="1"/>
</dbReference>
<feature type="domain" description="Pyrrolo-quinoline quinone repeat" evidence="2">
    <location>
        <begin position="236"/>
        <end position="352"/>
    </location>
</feature>
<dbReference type="Gene3D" id="2.40.10.480">
    <property type="match status" value="1"/>
</dbReference>
<dbReference type="InterPro" id="IPR002372">
    <property type="entry name" value="PQQ_rpt_dom"/>
</dbReference>
<dbReference type="EMBL" id="JAAAHS010000010">
    <property type="protein sequence ID" value="NBE50363.1"/>
    <property type="molecule type" value="Genomic_DNA"/>
</dbReference>
<sequence>MTPNRPTRRTVLIAGGATAAAAAAAAGAGLLQGCSPSHRSDDRPPDESAWPITIPGTKAPGRPVRAGDGIYSASTGAVLRAFDVTTGARRWSTTLRRIDSPGLGDPNAPDGKDVRVTDPTVVGNLVVTTVTWADTGILVAVDIKTGREVWRWKPSEPRHAPQLQPRYDNGLLLTTSGPVPPEPADTGQDTGQDTLRAFDPATGKEVWNYSRPRYRGFSWEAHRDAFVVTDSATDLVVGLHARTGDVLWTRRSTGSPVGVYGKAMLMVNAAEPGGAAAPSSEKTQVTSITAATGEVIWSKRVPGATRVRGGRLFAQTDEALSALEAATGRTLWSRKMRRLPGTSDDGDLITKDLWCLRDSSSDREQDPDSYTPDSTTRVIALDVRTGHQAWAVTVPRGSAHPRAITKETVYVAAPQQEGHGTDEALYSVDVRDGSIRWKRRVPQASAPEPEGTRVLITAYAHADVLDRDTGVPVR</sequence>
<evidence type="ECO:0000256" key="1">
    <source>
        <dbReference type="SAM" id="SignalP"/>
    </source>
</evidence>
<feature type="chain" id="PRO_5038766747" evidence="1">
    <location>
        <begin position="25"/>
        <end position="474"/>
    </location>
</feature>
<keyword evidence="4" id="KW-1185">Reference proteome</keyword>
<dbReference type="InterPro" id="IPR015943">
    <property type="entry name" value="WD40/YVTN_repeat-like_dom_sf"/>
</dbReference>
<reference evidence="3" key="1">
    <citation type="submission" date="2020-01" db="EMBL/GenBank/DDBJ databases">
        <title>Whole-genome analyses of novel actinobacteria.</title>
        <authorList>
            <person name="Sahin N."/>
        </authorList>
    </citation>
    <scope>NUCLEOTIDE SEQUENCE</scope>
    <source>
        <strain evidence="3">YC537</strain>
    </source>
</reference>
<dbReference type="InterPro" id="IPR018391">
    <property type="entry name" value="PQQ_b-propeller_rpt"/>
</dbReference>
<gene>
    <name evidence="3" type="ORF">GUY60_02740</name>
</gene>
<dbReference type="InterPro" id="IPR011047">
    <property type="entry name" value="Quinoprotein_ADH-like_sf"/>
</dbReference>
<dbReference type="PANTHER" id="PTHR34512:SF30">
    <property type="entry name" value="OUTER MEMBRANE PROTEIN ASSEMBLY FACTOR BAMB"/>
    <property type="match status" value="1"/>
</dbReference>
<dbReference type="RefSeq" id="WP_161693347.1">
    <property type="nucleotide sequence ID" value="NZ_JAAAHS010000010.1"/>
</dbReference>
<comment type="caution">
    <text evidence="3">The sequence shown here is derived from an EMBL/GenBank/DDBJ whole genome shotgun (WGS) entry which is preliminary data.</text>
</comment>
<dbReference type="Gene3D" id="2.130.10.10">
    <property type="entry name" value="YVTN repeat-like/Quinoprotein amine dehydrogenase"/>
    <property type="match status" value="2"/>
</dbReference>
<feature type="domain" description="Pyrrolo-quinoline quinone repeat" evidence="2">
    <location>
        <begin position="50"/>
        <end position="157"/>
    </location>
</feature>
<protein>
    <submittedName>
        <fullName evidence="3">PQQ-binding-like beta-propeller repeat protein</fullName>
    </submittedName>
</protein>
<feature type="domain" description="Pyrrolo-quinoline quinone repeat" evidence="2">
    <location>
        <begin position="376"/>
        <end position="458"/>
    </location>
</feature>
<dbReference type="SMART" id="SM00564">
    <property type="entry name" value="PQQ"/>
    <property type="match status" value="8"/>
</dbReference>
<accession>A0A964XKB3</accession>
<dbReference type="InterPro" id="IPR006311">
    <property type="entry name" value="TAT_signal"/>
</dbReference>
<keyword evidence="1" id="KW-0732">Signal</keyword>
<feature type="signal peptide" evidence="1">
    <location>
        <begin position="1"/>
        <end position="24"/>
    </location>
</feature>
<organism evidence="3 4">
    <name type="scientific">Streptomyces boluensis</name>
    <dbReference type="NCBI Taxonomy" id="1775135"/>
    <lineage>
        <taxon>Bacteria</taxon>
        <taxon>Bacillati</taxon>
        <taxon>Actinomycetota</taxon>
        <taxon>Actinomycetes</taxon>
        <taxon>Kitasatosporales</taxon>
        <taxon>Streptomycetaceae</taxon>
        <taxon>Streptomyces</taxon>
    </lineage>
</organism>
<name>A0A964XKB3_9ACTN</name>
<dbReference type="Proteomes" id="UP000598297">
    <property type="component" value="Unassembled WGS sequence"/>
</dbReference>
<dbReference type="PROSITE" id="PS51318">
    <property type="entry name" value="TAT"/>
    <property type="match status" value="1"/>
</dbReference>
<proteinExistence type="predicted"/>
<evidence type="ECO:0000313" key="3">
    <source>
        <dbReference type="EMBL" id="NBE50363.1"/>
    </source>
</evidence>
<dbReference type="SUPFAM" id="SSF50998">
    <property type="entry name" value="Quinoprotein alcohol dehydrogenase-like"/>
    <property type="match status" value="1"/>
</dbReference>
<evidence type="ECO:0000313" key="4">
    <source>
        <dbReference type="Proteomes" id="UP000598297"/>
    </source>
</evidence>
<evidence type="ECO:0000259" key="2">
    <source>
        <dbReference type="Pfam" id="PF13360"/>
    </source>
</evidence>